<evidence type="ECO:0000313" key="2">
    <source>
        <dbReference type="Proteomes" id="UP001567538"/>
    </source>
</evidence>
<evidence type="ECO:0000313" key="1">
    <source>
        <dbReference type="EMBL" id="KAL1559376.1"/>
    </source>
</evidence>
<accession>A0ABD1HWE9</accession>
<organism evidence="1 2">
    <name type="scientific">Salvia divinorum</name>
    <name type="common">Maria pastora</name>
    <name type="synonym">Diviner's sage</name>
    <dbReference type="NCBI Taxonomy" id="28513"/>
    <lineage>
        <taxon>Eukaryota</taxon>
        <taxon>Viridiplantae</taxon>
        <taxon>Streptophyta</taxon>
        <taxon>Embryophyta</taxon>
        <taxon>Tracheophyta</taxon>
        <taxon>Spermatophyta</taxon>
        <taxon>Magnoliopsida</taxon>
        <taxon>eudicotyledons</taxon>
        <taxon>Gunneridae</taxon>
        <taxon>Pentapetalae</taxon>
        <taxon>asterids</taxon>
        <taxon>lamiids</taxon>
        <taxon>Lamiales</taxon>
        <taxon>Lamiaceae</taxon>
        <taxon>Nepetoideae</taxon>
        <taxon>Mentheae</taxon>
        <taxon>Salviinae</taxon>
        <taxon>Salvia</taxon>
        <taxon>Salvia subgen. Calosphace</taxon>
    </lineage>
</organism>
<name>A0ABD1HWE9_SALDI</name>
<reference evidence="1 2" key="1">
    <citation type="submission" date="2024-06" db="EMBL/GenBank/DDBJ databases">
        <title>A chromosome level genome sequence of Diviner's sage (Salvia divinorum).</title>
        <authorList>
            <person name="Ford S.A."/>
            <person name="Ro D.-K."/>
            <person name="Ness R.W."/>
            <person name="Phillips M.A."/>
        </authorList>
    </citation>
    <scope>NUCLEOTIDE SEQUENCE [LARGE SCALE GENOMIC DNA]</scope>
    <source>
        <strain evidence="1">SAF-2024a</strain>
        <tissue evidence="1">Leaf</tissue>
    </source>
</reference>
<keyword evidence="2" id="KW-1185">Reference proteome</keyword>
<sequence>MISFFYSQIGIKIPISKPQRHHREHSSSCLPCARCAVAATSPPTLNWFGGRVAGAVSTLRSRSLFSGGLLVLSPASWPSRAALWPCNRKPSIRCHGGRRAASSSRSGSPFFGSPLISVASLWRCHGPGGGPSRCCRESIREMWGCRGYQEGNGKTVLPLLVLVNDGMHSIVWAGA</sequence>
<dbReference type="EMBL" id="JBEAFC010000004">
    <property type="protein sequence ID" value="KAL1559376.1"/>
    <property type="molecule type" value="Genomic_DNA"/>
</dbReference>
<dbReference type="AlphaFoldDB" id="A0ABD1HWE9"/>
<comment type="caution">
    <text evidence="1">The sequence shown here is derived from an EMBL/GenBank/DDBJ whole genome shotgun (WGS) entry which is preliminary data.</text>
</comment>
<proteinExistence type="predicted"/>
<dbReference type="Proteomes" id="UP001567538">
    <property type="component" value="Unassembled WGS sequence"/>
</dbReference>
<protein>
    <submittedName>
        <fullName evidence="1">Uncharacterized protein</fullName>
    </submittedName>
</protein>
<gene>
    <name evidence="1" type="ORF">AAHA92_09725</name>
</gene>